<feature type="region of interest" description="Disordered" evidence="2">
    <location>
        <begin position="170"/>
        <end position="211"/>
    </location>
</feature>
<accession>F1YET2</accession>
<keyword evidence="1" id="KW-0863">Zinc-finger</keyword>
<feature type="domain" description="SWIM-type" evidence="3">
    <location>
        <begin position="110"/>
        <end position="145"/>
    </location>
</feature>
<keyword evidence="1" id="KW-0479">Metal-binding</keyword>
<dbReference type="Proteomes" id="UP000035065">
    <property type="component" value="Unassembled WGS sequence"/>
</dbReference>
<dbReference type="EMBL" id="AEUD01000001">
    <property type="protein sequence ID" value="EGD56915.1"/>
    <property type="molecule type" value="Genomic_DNA"/>
</dbReference>
<dbReference type="OrthoDB" id="188274at2"/>
<dbReference type="PANTHER" id="PTHR38133">
    <property type="entry name" value="SLR1429 PROTEIN"/>
    <property type="match status" value="1"/>
</dbReference>
<reference evidence="4 5" key="1">
    <citation type="journal article" date="2011" name="J. Bacteriol.">
        <title>Draft Genome Sequence of Gordonia neofelifaecis NRRL B-59395, a Cholesterol-Degrading Actinomycete.</title>
        <authorList>
            <person name="Ge F."/>
            <person name="Li W."/>
            <person name="Chen G."/>
            <person name="Liu Y."/>
            <person name="Zhang G."/>
            <person name="Yong B."/>
            <person name="Wang Q."/>
            <person name="Wang N."/>
            <person name="Huang Z."/>
            <person name="Li W."/>
            <person name="Wang J."/>
            <person name="Wu C."/>
            <person name="Xie Q."/>
            <person name="Liu G."/>
        </authorList>
    </citation>
    <scope>NUCLEOTIDE SEQUENCE [LARGE SCALE GENOMIC DNA]</scope>
    <source>
        <strain evidence="4 5">NRRL B-59395</strain>
    </source>
</reference>
<proteinExistence type="predicted"/>
<evidence type="ECO:0000256" key="1">
    <source>
        <dbReference type="PROSITE-ProRule" id="PRU00325"/>
    </source>
</evidence>
<dbReference type="InterPro" id="IPR007527">
    <property type="entry name" value="Znf_SWIM"/>
</dbReference>
<dbReference type="STRING" id="644548.SCNU_01015"/>
<comment type="caution">
    <text evidence="4">The sequence shown here is derived from an EMBL/GenBank/DDBJ whole genome shotgun (WGS) entry which is preliminary data.</text>
</comment>
<keyword evidence="5" id="KW-1185">Reference proteome</keyword>
<evidence type="ECO:0000313" key="4">
    <source>
        <dbReference type="EMBL" id="EGD56915.1"/>
    </source>
</evidence>
<protein>
    <submittedName>
        <fullName evidence="4">Zinc finger SWIM domain-containing protein</fullName>
    </submittedName>
</protein>
<dbReference type="PANTHER" id="PTHR38133:SF1">
    <property type="entry name" value="SLR1429 PROTEIN"/>
    <property type="match status" value="1"/>
</dbReference>
<evidence type="ECO:0000313" key="5">
    <source>
        <dbReference type="Proteomes" id="UP000035065"/>
    </source>
</evidence>
<evidence type="ECO:0000256" key="2">
    <source>
        <dbReference type="SAM" id="MobiDB-lite"/>
    </source>
</evidence>
<keyword evidence="1" id="KW-0862">Zinc</keyword>
<feature type="compositionally biased region" description="Low complexity" evidence="2">
    <location>
        <begin position="170"/>
        <end position="190"/>
    </location>
</feature>
<sequence length="250" mass="26808">MSPGRKRRAAVRGYGITGWSRAFVGVVESGADHRHITGARRYFRDRHVEGLHIGHGLVTASVRGSQLDPFEVRLETRTVDAATVVELLRRTGRADDLLDLARGEQPPGLGELIAPTEPADVASDCTCPDEAPRCTHVLAVAFEVAAEIDRRPTALLTVMGTDLPELLAAAQDDDSASPSPASGDPLLPDDPYGDHRLPPTPPTFPAADPLTDLDPTVLRQALRATGVAATEAGEALDDLATFYEILTRRR</sequence>
<dbReference type="PROSITE" id="PS50966">
    <property type="entry name" value="ZF_SWIM"/>
    <property type="match status" value="1"/>
</dbReference>
<gene>
    <name evidence="4" type="ORF">SCNU_01015</name>
</gene>
<dbReference type="RefSeq" id="WP_009677480.1">
    <property type="nucleotide sequence ID" value="NZ_AEUD01000001.1"/>
</dbReference>
<dbReference type="GO" id="GO:0008270">
    <property type="term" value="F:zinc ion binding"/>
    <property type="evidence" value="ECO:0007669"/>
    <property type="project" value="UniProtKB-KW"/>
</dbReference>
<dbReference type="eggNOG" id="COG4279">
    <property type="taxonomic scope" value="Bacteria"/>
</dbReference>
<organism evidence="4 5">
    <name type="scientific">Gordonia neofelifaecis NRRL B-59395</name>
    <dbReference type="NCBI Taxonomy" id="644548"/>
    <lineage>
        <taxon>Bacteria</taxon>
        <taxon>Bacillati</taxon>
        <taxon>Actinomycetota</taxon>
        <taxon>Actinomycetes</taxon>
        <taxon>Mycobacteriales</taxon>
        <taxon>Gordoniaceae</taxon>
        <taxon>Gordonia</taxon>
    </lineage>
</organism>
<dbReference type="AlphaFoldDB" id="F1YET2"/>
<evidence type="ECO:0000259" key="3">
    <source>
        <dbReference type="PROSITE" id="PS50966"/>
    </source>
</evidence>
<name>F1YET2_9ACTN</name>